<keyword evidence="3" id="KW-1185">Reference proteome</keyword>
<protein>
    <submittedName>
        <fullName evidence="2">Anti-anti-sigma regulatory factor</fullName>
    </submittedName>
</protein>
<dbReference type="CDD" id="cd07043">
    <property type="entry name" value="STAS_anti-anti-sigma_factors"/>
    <property type="match status" value="1"/>
</dbReference>
<gene>
    <name evidence="2" type="ORF">GGQ55_004930</name>
</gene>
<dbReference type="AlphaFoldDB" id="A0A853CQ80"/>
<feature type="domain" description="STAS" evidence="1">
    <location>
        <begin position="195"/>
        <end position="286"/>
    </location>
</feature>
<dbReference type="Gene3D" id="3.30.750.24">
    <property type="entry name" value="STAS domain"/>
    <property type="match status" value="1"/>
</dbReference>
<dbReference type="PROSITE" id="PS50801">
    <property type="entry name" value="STAS"/>
    <property type="match status" value="1"/>
</dbReference>
<dbReference type="InterPro" id="IPR002645">
    <property type="entry name" value="STAS_dom"/>
</dbReference>
<dbReference type="Pfam" id="PF13466">
    <property type="entry name" value="STAS_2"/>
    <property type="match status" value="1"/>
</dbReference>
<dbReference type="InterPro" id="IPR025847">
    <property type="entry name" value="MEDS_domain"/>
</dbReference>
<dbReference type="RefSeq" id="WP_179721405.1">
    <property type="nucleotide sequence ID" value="NZ_JACBZT010000001.1"/>
</dbReference>
<reference evidence="2 3" key="1">
    <citation type="submission" date="2020-07" db="EMBL/GenBank/DDBJ databases">
        <title>Sequencing the genomes of 1000 actinobacteria strains.</title>
        <authorList>
            <person name="Klenk H.-P."/>
        </authorList>
    </citation>
    <scope>NUCLEOTIDE SEQUENCE [LARGE SCALE GENOMIC DNA]</scope>
    <source>
        <strain evidence="2 3">DSM 104001</strain>
    </source>
</reference>
<dbReference type="Proteomes" id="UP000541969">
    <property type="component" value="Unassembled WGS sequence"/>
</dbReference>
<sequence length="286" mass="30936">MRAAGLLTDPAGAVQADHVCWVYDDDEDFVDVARRYLEEGLARGERLLYVGEPHPADLATDDGPLADVEALIARGTLQVLDLRAGYEGSGSFTPAVQLAFYETATADARAAGYTGLCVVAEISGLAADRERRPALVRWEHLADDFMASGSGMRALCAYRSELGRQALTDVASVHPLVHDAAGGPPFRAWFEGEAITLAGALDTFGADRLERVLTGTHVARPTVTLDLSQVEFVDVGGARAIARWARLLQERGSVLELAGTSRVFRRMWRICDFDACAEVSFREPPT</sequence>
<dbReference type="InterPro" id="IPR058548">
    <property type="entry name" value="MlaB-like_STAS"/>
</dbReference>
<accession>A0A853CQ80</accession>
<dbReference type="EMBL" id="JACBZT010000001">
    <property type="protein sequence ID" value="NYJ08652.1"/>
    <property type="molecule type" value="Genomic_DNA"/>
</dbReference>
<name>A0A853CQ80_9ACTN</name>
<dbReference type="SUPFAM" id="SSF52091">
    <property type="entry name" value="SpoIIaa-like"/>
    <property type="match status" value="1"/>
</dbReference>
<evidence type="ECO:0000313" key="2">
    <source>
        <dbReference type="EMBL" id="NYJ08652.1"/>
    </source>
</evidence>
<organism evidence="2 3">
    <name type="scientific">Petropleomorpha daqingensis</name>
    <dbReference type="NCBI Taxonomy" id="2026353"/>
    <lineage>
        <taxon>Bacteria</taxon>
        <taxon>Bacillati</taxon>
        <taxon>Actinomycetota</taxon>
        <taxon>Actinomycetes</taxon>
        <taxon>Geodermatophilales</taxon>
        <taxon>Geodermatophilaceae</taxon>
        <taxon>Petropleomorpha</taxon>
    </lineage>
</organism>
<evidence type="ECO:0000313" key="3">
    <source>
        <dbReference type="Proteomes" id="UP000541969"/>
    </source>
</evidence>
<dbReference type="Pfam" id="PF14417">
    <property type="entry name" value="MEDS"/>
    <property type="match status" value="1"/>
</dbReference>
<dbReference type="InterPro" id="IPR036513">
    <property type="entry name" value="STAS_dom_sf"/>
</dbReference>
<evidence type="ECO:0000259" key="1">
    <source>
        <dbReference type="PROSITE" id="PS50801"/>
    </source>
</evidence>
<proteinExistence type="predicted"/>
<comment type="caution">
    <text evidence="2">The sequence shown here is derived from an EMBL/GenBank/DDBJ whole genome shotgun (WGS) entry which is preliminary data.</text>
</comment>